<dbReference type="Gene3D" id="2.60.120.200">
    <property type="match status" value="1"/>
</dbReference>
<evidence type="ECO:0000313" key="1">
    <source>
        <dbReference type="EMBL" id="ETR64879.1"/>
    </source>
</evidence>
<sequence length="144" mass="16235">MYVNPVQNYTTNADNDIIEKFDGTPYRYPFTIRYFRSTGTIRFSRFDGVRLPQIDSVRSINDGLIHHIAAVKDGSMLYLYIDGIIDGSITDNTSTTTMNGTPIGIAVRPAASPYNYFTGIVDELSIWNRGLSTEDIRNIISQRL</sequence>
<dbReference type="AlphaFoldDB" id="A0A1V1NQN1"/>
<name>A0A1V1NQN1_9BACT</name>
<dbReference type="Proteomes" id="UP000189670">
    <property type="component" value="Unassembled WGS sequence"/>
</dbReference>
<evidence type="ECO:0000313" key="2">
    <source>
        <dbReference type="Proteomes" id="UP000189670"/>
    </source>
</evidence>
<dbReference type="SUPFAM" id="SSF49899">
    <property type="entry name" value="Concanavalin A-like lectins/glucanases"/>
    <property type="match status" value="1"/>
</dbReference>
<dbReference type="InterPro" id="IPR013320">
    <property type="entry name" value="ConA-like_dom_sf"/>
</dbReference>
<proteinExistence type="predicted"/>
<feature type="non-terminal residue" evidence="1">
    <location>
        <position position="144"/>
    </location>
</feature>
<organism evidence="1 2">
    <name type="scientific">Candidatus Magnetoglobus multicellularis str. Araruama</name>
    <dbReference type="NCBI Taxonomy" id="890399"/>
    <lineage>
        <taxon>Bacteria</taxon>
        <taxon>Pseudomonadati</taxon>
        <taxon>Thermodesulfobacteriota</taxon>
        <taxon>Desulfobacteria</taxon>
        <taxon>Desulfobacterales</taxon>
        <taxon>Desulfobacteraceae</taxon>
        <taxon>Candidatus Magnetoglobus</taxon>
    </lineage>
</organism>
<comment type="caution">
    <text evidence="1">The sequence shown here is derived from an EMBL/GenBank/DDBJ whole genome shotgun (WGS) entry which is preliminary data.</text>
</comment>
<gene>
    <name evidence="1" type="ORF">OMM_15199</name>
</gene>
<reference evidence="2" key="1">
    <citation type="submission" date="2012-11" db="EMBL/GenBank/DDBJ databases">
        <authorList>
            <person name="Lucero-Rivera Y.E."/>
            <person name="Tovar-Ramirez D."/>
        </authorList>
    </citation>
    <scope>NUCLEOTIDE SEQUENCE [LARGE SCALE GENOMIC DNA]</scope>
    <source>
        <strain evidence="2">Araruama</strain>
    </source>
</reference>
<accession>A0A1V1NQN1</accession>
<dbReference type="EMBL" id="ATBP01003507">
    <property type="protein sequence ID" value="ETR64879.1"/>
    <property type="molecule type" value="Genomic_DNA"/>
</dbReference>
<protein>
    <recommendedName>
        <fullName evidence="3">LamG-like jellyroll fold domain-containing protein</fullName>
    </recommendedName>
</protein>
<evidence type="ECO:0008006" key="3">
    <source>
        <dbReference type="Google" id="ProtNLM"/>
    </source>
</evidence>
<dbReference type="Pfam" id="PF13385">
    <property type="entry name" value="Laminin_G_3"/>
    <property type="match status" value="1"/>
</dbReference>